<proteinExistence type="inferred from homology"/>
<dbReference type="InterPro" id="IPR046431">
    <property type="entry name" value="FAF_dom"/>
</dbReference>
<dbReference type="InterPro" id="IPR021410">
    <property type="entry name" value="FAF"/>
</dbReference>
<feature type="region of interest" description="Disordered" evidence="2">
    <location>
        <begin position="236"/>
        <end position="292"/>
    </location>
</feature>
<organism evidence="4 5">
    <name type="scientific">Jatropha curcas</name>
    <name type="common">Barbados nut</name>
    <dbReference type="NCBI Taxonomy" id="180498"/>
    <lineage>
        <taxon>Eukaryota</taxon>
        <taxon>Viridiplantae</taxon>
        <taxon>Streptophyta</taxon>
        <taxon>Embryophyta</taxon>
        <taxon>Tracheophyta</taxon>
        <taxon>Spermatophyta</taxon>
        <taxon>Magnoliopsida</taxon>
        <taxon>eudicotyledons</taxon>
        <taxon>Gunneridae</taxon>
        <taxon>Pentapetalae</taxon>
        <taxon>rosids</taxon>
        <taxon>fabids</taxon>
        <taxon>Malpighiales</taxon>
        <taxon>Euphorbiaceae</taxon>
        <taxon>Crotonoideae</taxon>
        <taxon>Jatropheae</taxon>
        <taxon>Jatropha</taxon>
    </lineage>
</organism>
<evidence type="ECO:0000313" key="4">
    <source>
        <dbReference type="EMBL" id="KDP40138.1"/>
    </source>
</evidence>
<feature type="domain" description="FAF" evidence="3">
    <location>
        <begin position="172"/>
        <end position="224"/>
    </location>
</feature>
<dbReference type="Proteomes" id="UP000027138">
    <property type="component" value="Unassembled WGS sequence"/>
</dbReference>
<evidence type="ECO:0000313" key="5">
    <source>
        <dbReference type="Proteomes" id="UP000027138"/>
    </source>
</evidence>
<dbReference type="KEGG" id="jcu:105632204"/>
<accession>A0A067KYU3</accession>
<dbReference type="EMBL" id="KK914334">
    <property type="protein sequence ID" value="KDP40138.1"/>
    <property type="molecule type" value="Genomic_DNA"/>
</dbReference>
<evidence type="ECO:0000256" key="1">
    <source>
        <dbReference type="ARBA" id="ARBA00008690"/>
    </source>
</evidence>
<gene>
    <name evidence="4" type="ORF">JCGZ_02136</name>
</gene>
<dbReference type="PANTHER" id="PTHR33155">
    <property type="entry name" value="FANTASTIC FOUR-LIKE PROTEIN (DUF3049)"/>
    <property type="match status" value="1"/>
</dbReference>
<feature type="compositionally biased region" description="Acidic residues" evidence="2">
    <location>
        <begin position="253"/>
        <end position="281"/>
    </location>
</feature>
<name>A0A067KYU3_JATCU</name>
<keyword evidence="5" id="KW-1185">Reference proteome</keyword>
<dbReference type="PANTHER" id="PTHR33155:SF4">
    <property type="entry name" value="PROTEIN FANTASTIC FOUR 3"/>
    <property type="match status" value="1"/>
</dbReference>
<reference evidence="4 5" key="1">
    <citation type="journal article" date="2014" name="PLoS ONE">
        <title>Global Analysis of Gene Expression Profiles in Physic Nut (Jatropha curcas L.) Seedlings Exposed to Salt Stress.</title>
        <authorList>
            <person name="Zhang L."/>
            <person name="Zhang C."/>
            <person name="Wu P."/>
            <person name="Chen Y."/>
            <person name="Li M."/>
            <person name="Jiang H."/>
            <person name="Wu G."/>
        </authorList>
    </citation>
    <scope>NUCLEOTIDE SEQUENCE [LARGE SCALE GENOMIC DNA]</scope>
    <source>
        <strain evidence="5">cv. GZQX0401</strain>
        <tissue evidence="4">Young leaves</tissue>
    </source>
</reference>
<dbReference type="Pfam" id="PF11250">
    <property type="entry name" value="FAF"/>
    <property type="match status" value="1"/>
</dbReference>
<sequence length="336" mass="38056">MATVVYQGLQSCLESQLVESRTLRLRLSSPKPQFYESLELALKTCSLESNTKELSEKRHEEEKHKSDMGGWSFLQVLSDTSVSKKEPLMEKEKNTYVHPLMKRYPSTLSEKSLELCTENLGSESGTDIVDDSIFSLSSSLESEEEEAIVNCQTREQQNPHQLLGAKKANSRSFPPPLTTMSGSEFLRVRSHREDGRLIIKAVKAPLPPAYFQAERSHGRLRLSFVKDAASKFDSFGEVASASKEENRQTENDVNYDEEEEMEEEFEEEEEEEEEEEFETEEGNVSFCDGKEGVEGNHLTNVVGAEMGRPSRCKEGEVVLDNNKGLLNWETFWVATS</sequence>
<evidence type="ECO:0000259" key="3">
    <source>
        <dbReference type="Pfam" id="PF11250"/>
    </source>
</evidence>
<evidence type="ECO:0000256" key="2">
    <source>
        <dbReference type="SAM" id="MobiDB-lite"/>
    </source>
</evidence>
<protein>
    <recommendedName>
        <fullName evidence="3">FAF domain-containing protein</fullName>
    </recommendedName>
</protein>
<dbReference type="OrthoDB" id="1916983at2759"/>
<comment type="similarity">
    <text evidence="1">Belongs to the fantastic four family.</text>
</comment>
<dbReference type="AlphaFoldDB" id="A0A067KYU3"/>
<dbReference type="STRING" id="180498.A0A067KYU3"/>